<reference evidence="2" key="1">
    <citation type="journal article" date="2022" name="bioRxiv">
        <title>Sequencing and chromosome-scale assembly of the giantPleurodeles waltlgenome.</title>
        <authorList>
            <person name="Brown T."/>
            <person name="Elewa A."/>
            <person name="Iarovenko S."/>
            <person name="Subramanian E."/>
            <person name="Araus A.J."/>
            <person name="Petzold A."/>
            <person name="Susuki M."/>
            <person name="Suzuki K.-i.T."/>
            <person name="Hayashi T."/>
            <person name="Toyoda A."/>
            <person name="Oliveira C."/>
            <person name="Osipova E."/>
            <person name="Leigh N.D."/>
            <person name="Simon A."/>
            <person name="Yun M.H."/>
        </authorList>
    </citation>
    <scope>NUCLEOTIDE SEQUENCE</scope>
    <source>
        <strain evidence="2">20211129_DDA</strain>
        <tissue evidence="2">Liver</tissue>
    </source>
</reference>
<feature type="region of interest" description="Disordered" evidence="1">
    <location>
        <begin position="1"/>
        <end position="157"/>
    </location>
</feature>
<organism evidence="2 3">
    <name type="scientific">Pleurodeles waltl</name>
    <name type="common">Iberian ribbed newt</name>
    <dbReference type="NCBI Taxonomy" id="8319"/>
    <lineage>
        <taxon>Eukaryota</taxon>
        <taxon>Metazoa</taxon>
        <taxon>Chordata</taxon>
        <taxon>Craniata</taxon>
        <taxon>Vertebrata</taxon>
        <taxon>Euteleostomi</taxon>
        <taxon>Amphibia</taxon>
        <taxon>Batrachia</taxon>
        <taxon>Caudata</taxon>
        <taxon>Salamandroidea</taxon>
        <taxon>Salamandridae</taxon>
        <taxon>Pleurodelinae</taxon>
        <taxon>Pleurodeles</taxon>
    </lineage>
</organism>
<feature type="compositionally biased region" description="Basic residues" evidence="1">
    <location>
        <begin position="88"/>
        <end position="98"/>
    </location>
</feature>
<feature type="compositionally biased region" description="Basic and acidic residues" evidence="1">
    <location>
        <begin position="135"/>
        <end position="157"/>
    </location>
</feature>
<accession>A0AAV7P901</accession>
<feature type="compositionally biased region" description="Low complexity" evidence="1">
    <location>
        <begin position="27"/>
        <end position="39"/>
    </location>
</feature>
<comment type="caution">
    <text evidence="2">The sequence shown here is derived from an EMBL/GenBank/DDBJ whole genome shotgun (WGS) entry which is preliminary data.</text>
</comment>
<evidence type="ECO:0000313" key="2">
    <source>
        <dbReference type="EMBL" id="KAJ1124806.1"/>
    </source>
</evidence>
<sequence length="157" mass="16944">MGAASSDQVSLKAQPRRVSNSTPAQPKSPRSLPPSRSKPQTAGPARAPLLCLAQPAAGTARRVGPPSGRADRLPSRPPERELTGPRLQVHRAQLRHGRGTPQRHGCGPARRAAAHSPGRQARPWWAEKPAAKRPGNTDRRAQKQHTKLGEAIRGRKH</sequence>
<evidence type="ECO:0000313" key="3">
    <source>
        <dbReference type="Proteomes" id="UP001066276"/>
    </source>
</evidence>
<feature type="compositionally biased region" description="Basic and acidic residues" evidence="1">
    <location>
        <begin position="69"/>
        <end position="83"/>
    </location>
</feature>
<dbReference type="AlphaFoldDB" id="A0AAV7P901"/>
<dbReference type="Proteomes" id="UP001066276">
    <property type="component" value="Chromosome 7"/>
</dbReference>
<protein>
    <submittedName>
        <fullName evidence="2">Uncharacterized protein</fullName>
    </submittedName>
</protein>
<name>A0AAV7P901_PLEWA</name>
<proteinExistence type="predicted"/>
<evidence type="ECO:0000256" key="1">
    <source>
        <dbReference type="SAM" id="MobiDB-lite"/>
    </source>
</evidence>
<dbReference type="EMBL" id="JANPWB010000011">
    <property type="protein sequence ID" value="KAJ1124806.1"/>
    <property type="molecule type" value="Genomic_DNA"/>
</dbReference>
<feature type="compositionally biased region" description="Polar residues" evidence="1">
    <location>
        <begin position="1"/>
        <end position="25"/>
    </location>
</feature>
<keyword evidence="3" id="KW-1185">Reference proteome</keyword>
<gene>
    <name evidence="2" type="ORF">NDU88_003255</name>
</gene>